<gene>
    <name evidence="1" type="ORF">PAPYR_10106</name>
</gene>
<comment type="caution">
    <text evidence="1">The sequence shown here is derived from an EMBL/GenBank/DDBJ whole genome shotgun (WGS) entry which is preliminary data.</text>
</comment>
<keyword evidence="2" id="KW-1185">Reference proteome</keyword>
<dbReference type="EMBL" id="JAPMOS010000123">
    <property type="protein sequence ID" value="KAJ4455032.1"/>
    <property type="molecule type" value="Genomic_DNA"/>
</dbReference>
<proteinExistence type="predicted"/>
<evidence type="ECO:0000313" key="1">
    <source>
        <dbReference type="EMBL" id="KAJ4455032.1"/>
    </source>
</evidence>
<dbReference type="InterPro" id="IPR032675">
    <property type="entry name" value="LRR_dom_sf"/>
</dbReference>
<protein>
    <submittedName>
        <fullName evidence="1">Uncharacterized protein</fullName>
    </submittedName>
</protein>
<accession>A0ABQ8U9J7</accession>
<reference evidence="1" key="1">
    <citation type="journal article" date="2022" name="bioRxiv">
        <title>Genomics of Preaxostyla Flagellates Illuminates Evolutionary Transitions and the Path Towards Mitochondrial Loss.</title>
        <authorList>
            <person name="Novak L.V.F."/>
            <person name="Treitli S.C."/>
            <person name="Pyrih J."/>
            <person name="Halakuc P."/>
            <person name="Pipaliya S.V."/>
            <person name="Vacek V."/>
            <person name="Brzon O."/>
            <person name="Soukal P."/>
            <person name="Eme L."/>
            <person name="Dacks J.B."/>
            <person name="Karnkowska A."/>
            <person name="Elias M."/>
            <person name="Hampl V."/>
        </authorList>
    </citation>
    <scope>NUCLEOTIDE SEQUENCE</scope>
    <source>
        <strain evidence="1">RCP-MX</strain>
    </source>
</reference>
<evidence type="ECO:0000313" key="2">
    <source>
        <dbReference type="Proteomes" id="UP001141327"/>
    </source>
</evidence>
<sequence length="417" mass="45517">MCVCRRVARDLSDQSPLTLPQLALYCYDDEPVRDLPPALVDRLETLRLSWGKSTMAGPYEICSGSLRQLSLGVDGPWYPRHPLTLRCPRLTELTLPQPSTCHGEEPRLILHCPSLRTAHGLGYFTHVEFGCPSPLVERLTSPGRRCLQQHGSLWPGLTRLDGVGADSDQVGLLIGAQSALTSLREVRRLSISAVPEGLNVALDLLPSLRVLGFDVSDGSAMVSLEDENTSPNLVSLTLRSPHLAHLSAELAMTGAFSLACPALTHLDIQCAEQYPKGDELPCPAFRWLVKPMDLKTLVLGSDIAPSTRRSLLRDGACASLRGLDVGRLVDPGNFLETLPEFPRLRVLMAKLVTRQPVVMQSASLVTLVLSGIARSVSLGCPWLEDIWVPSDATMPIQWAGAPSEWMVSPLTGFVCRW</sequence>
<dbReference type="Proteomes" id="UP001141327">
    <property type="component" value="Unassembled WGS sequence"/>
</dbReference>
<dbReference type="SUPFAM" id="SSF52047">
    <property type="entry name" value="RNI-like"/>
    <property type="match status" value="1"/>
</dbReference>
<name>A0ABQ8U9J7_9EUKA</name>
<organism evidence="1 2">
    <name type="scientific">Paratrimastix pyriformis</name>
    <dbReference type="NCBI Taxonomy" id="342808"/>
    <lineage>
        <taxon>Eukaryota</taxon>
        <taxon>Metamonada</taxon>
        <taxon>Preaxostyla</taxon>
        <taxon>Paratrimastigidae</taxon>
        <taxon>Paratrimastix</taxon>
    </lineage>
</organism>
<dbReference type="Gene3D" id="3.80.10.10">
    <property type="entry name" value="Ribonuclease Inhibitor"/>
    <property type="match status" value="1"/>
</dbReference>